<keyword evidence="1" id="KW-1133">Transmembrane helix</keyword>
<dbReference type="AlphaFoldDB" id="A0AAN9N8K7"/>
<keyword evidence="3" id="KW-1185">Reference proteome</keyword>
<accession>A0AAN9N8K7</accession>
<evidence type="ECO:0000313" key="3">
    <source>
        <dbReference type="Proteomes" id="UP001374584"/>
    </source>
</evidence>
<sequence>MCTVSKLVIVIQHCTFVIHSSCSTARRTFRVVSSQYVITSIISTSTIEFSILNFVEFSFLASLKFSSVVVSGSPPSPSSSGRGDNTLIQLSRSSPSLPSGLNSTTSLSLLSSSLLNISIGAMVGIVVGTVVILVMLGILCIYSQKKAKRCNDEYYVSSPQQL</sequence>
<feature type="transmembrane region" description="Helical" evidence="1">
    <location>
        <begin position="117"/>
        <end position="142"/>
    </location>
</feature>
<name>A0AAN9N8K7_PHACN</name>
<feature type="transmembrane region" description="Helical" evidence="1">
    <location>
        <begin position="36"/>
        <end position="55"/>
    </location>
</feature>
<organism evidence="2 3">
    <name type="scientific">Phaseolus coccineus</name>
    <name type="common">Scarlet runner bean</name>
    <name type="synonym">Phaseolus multiflorus</name>
    <dbReference type="NCBI Taxonomy" id="3886"/>
    <lineage>
        <taxon>Eukaryota</taxon>
        <taxon>Viridiplantae</taxon>
        <taxon>Streptophyta</taxon>
        <taxon>Embryophyta</taxon>
        <taxon>Tracheophyta</taxon>
        <taxon>Spermatophyta</taxon>
        <taxon>Magnoliopsida</taxon>
        <taxon>eudicotyledons</taxon>
        <taxon>Gunneridae</taxon>
        <taxon>Pentapetalae</taxon>
        <taxon>rosids</taxon>
        <taxon>fabids</taxon>
        <taxon>Fabales</taxon>
        <taxon>Fabaceae</taxon>
        <taxon>Papilionoideae</taxon>
        <taxon>50 kb inversion clade</taxon>
        <taxon>NPAAA clade</taxon>
        <taxon>indigoferoid/millettioid clade</taxon>
        <taxon>Phaseoleae</taxon>
        <taxon>Phaseolus</taxon>
    </lineage>
</organism>
<dbReference type="Proteomes" id="UP001374584">
    <property type="component" value="Unassembled WGS sequence"/>
</dbReference>
<protein>
    <submittedName>
        <fullName evidence="2">Uncharacterized protein</fullName>
    </submittedName>
</protein>
<reference evidence="2 3" key="1">
    <citation type="submission" date="2024-01" db="EMBL/GenBank/DDBJ databases">
        <title>The genomes of 5 underutilized Papilionoideae crops provide insights into root nodulation and disease resistanc.</title>
        <authorList>
            <person name="Jiang F."/>
        </authorList>
    </citation>
    <scope>NUCLEOTIDE SEQUENCE [LARGE SCALE GENOMIC DNA]</scope>
    <source>
        <strain evidence="2">JINMINGXINNONG_FW02</strain>
        <tissue evidence="2">Leaves</tissue>
    </source>
</reference>
<gene>
    <name evidence="2" type="ORF">VNO80_10396</name>
</gene>
<proteinExistence type="predicted"/>
<keyword evidence="1" id="KW-0812">Transmembrane</keyword>
<dbReference type="EMBL" id="JAYMYR010000004">
    <property type="protein sequence ID" value="KAK7368371.1"/>
    <property type="molecule type" value="Genomic_DNA"/>
</dbReference>
<keyword evidence="1" id="KW-0472">Membrane</keyword>
<evidence type="ECO:0000256" key="1">
    <source>
        <dbReference type="SAM" id="Phobius"/>
    </source>
</evidence>
<comment type="caution">
    <text evidence="2">The sequence shown here is derived from an EMBL/GenBank/DDBJ whole genome shotgun (WGS) entry which is preliminary data.</text>
</comment>
<evidence type="ECO:0000313" key="2">
    <source>
        <dbReference type="EMBL" id="KAK7368371.1"/>
    </source>
</evidence>